<dbReference type="InterPro" id="IPR016482">
    <property type="entry name" value="SecG/Sec61-beta/Sbh"/>
</dbReference>
<evidence type="ECO:0000256" key="7">
    <source>
        <dbReference type="ARBA" id="ARBA00023136"/>
    </source>
</evidence>
<dbReference type="GO" id="GO:0012505">
    <property type="term" value="C:endomembrane system"/>
    <property type="evidence" value="ECO:0007669"/>
    <property type="project" value="UniProtKB-SubCell"/>
</dbReference>
<comment type="similarity">
    <text evidence="1">Belongs to the SEC61-beta family.</text>
</comment>
<evidence type="ECO:0000256" key="2">
    <source>
        <dbReference type="ARBA" id="ARBA00022448"/>
    </source>
</evidence>
<dbReference type="EMBL" id="HE573017">
    <property type="protein sequence ID" value="CCC46519.1"/>
    <property type="molecule type" value="Genomic_DNA"/>
</dbReference>
<evidence type="ECO:0000256" key="5">
    <source>
        <dbReference type="ARBA" id="ARBA00022989"/>
    </source>
</evidence>
<dbReference type="GO" id="GO:0015031">
    <property type="term" value="P:protein transport"/>
    <property type="evidence" value="ECO:0007669"/>
    <property type="project" value="UniProtKB-KW"/>
</dbReference>
<evidence type="ECO:0000256" key="1">
    <source>
        <dbReference type="ARBA" id="ARBA00006103"/>
    </source>
</evidence>
<feature type="transmembrane region" description="Helical" evidence="9">
    <location>
        <begin position="27"/>
        <end position="46"/>
    </location>
</feature>
<protein>
    <submittedName>
        <fullName evidence="10">Uncharacterized protein</fullName>
    </submittedName>
</protein>
<keyword evidence="7 9" id="KW-0472">Membrane</keyword>
<sequence>MGFVQRKQANRSGVKDNEMTGFAVQPFHVIFGTAAFVVCVILLHFYGKLTS</sequence>
<evidence type="ECO:0000313" key="10">
    <source>
        <dbReference type="EMBL" id="CCC46519.1"/>
    </source>
</evidence>
<evidence type="ECO:0000256" key="3">
    <source>
        <dbReference type="ARBA" id="ARBA00022692"/>
    </source>
</evidence>
<dbReference type="VEuPathDB" id="TriTrypDB:TvY486_0101670"/>
<accession>G0TRF5</accession>
<keyword evidence="4" id="KW-0653">Protein transport</keyword>
<evidence type="ECO:0000256" key="4">
    <source>
        <dbReference type="ARBA" id="ARBA00022927"/>
    </source>
</evidence>
<reference evidence="10" key="1">
    <citation type="journal article" date="2012" name="Proc. Natl. Acad. Sci. U.S.A.">
        <title>Antigenic diversity is generated by distinct evolutionary mechanisms in African trypanosome species.</title>
        <authorList>
            <person name="Jackson A.P."/>
            <person name="Berry A."/>
            <person name="Aslett M."/>
            <person name="Allison H.C."/>
            <person name="Burton P."/>
            <person name="Vavrova-Anderson J."/>
            <person name="Brown R."/>
            <person name="Browne H."/>
            <person name="Corton N."/>
            <person name="Hauser H."/>
            <person name="Gamble J."/>
            <person name="Gilderthorp R."/>
            <person name="Marcello L."/>
            <person name="McQuillan J."/>
            <person name="Otto T.D."/>
            <person name="Quail M.A."/>
            <person name="Sanders M.J."/>
            <person name="van Tonder A."/>
            <person name="Ginger M.L."/>
            <person name="Field M.C."/>
            <person name="Barry J.D."/>
            <person name="Hertz-Fowler C."/>
            <person name="Berriman M."/>
        </authorList>
    </citation>
    <scope>NUCLEOTIDE SEQUENCE</scope>
    <source>
        <strain evidence="10">Y486</strain>
    </source>
</reference>
<gene>
    <name evidence="10" type="ORF">TVY486_0101670</name>
</gene>
<keyword evidence="3 9" id="KW-0812">Transmembrane</keyword>
<proteinExistence type="inferred from homology"/>
<dbReference type="AlphaFoldDB" id="G0TRF5"/>
<name>G0TRF5_TRYVY</name>
<evidence type="ECO:0000256" key="9">
    <source>
        <dbReference type="SAM" id="Phobius"/>
    </source>
</evidence>
<keyword evidence="5 9" id="KW-1133">Transmembrane helix</keyword>
<evidence type="ECO:0000256" key="6">
    <source>
        <dbReference type="ARBA" id="ARBA00023010"/>
    </source>
</evidence>
<organism evidence="10">
    <name type="scientific">Trypanosoma vivax (strain Y486)</name>
    <dbReference type="NCBI Taxonomy" id="1055687"/>
    <lineage>
        <taxon>Eukaryota</taxon>
        <taxon>Discoba</taxon>
        <taxon>Euglenozoa</taxon>
        <taxon>Kinetoplastea</taxon>
        <taxon>Metakinetoplastina</taxon>
        <taxon>Trypanosomatida</taxon>
        <taxon>Trypanosomatidae</taxon>
        <taxon>Trypanosoma</taxon>
        <taxon>Duttonella</taxon>
    </lineage>
</organism>
<comment type="subcellular location">
    <subcellularLocation>
        <location evidence="8">Endomembrane system</location>
        <topology evidence="8">Single-pass membrane protein</topology>
    </subcellularLocation>
</comment>
<keyword evidence="6" id="KW-0811">Translocation</keyword>
<keyword evidence="2" id="KW-0813">Transport</keyword>
<evidence type="ECO:0000256" key="8">
    <source>
        <dbReference type="ARBA" id="ARBA00037847"/>
    </source>
</evidence>
<dbReference type="Pfam" id="PF03911">
    <property type="entry name" value="Sec61_beta"/>
    <property type="match status" value="1"/>
</dbReference>